<evidence type="ECO:0000256" key="1">
    <source>
        <dbReference type="SAM" id="MobiDB-lite"/>
    </source>
</evidence>
<evidence type="ECO:0000313" key="4">
    <source>
        <dbReference type="Proteomes" id="UP000799757"/>
    </source>
</evidence>
<keyword evidence="2" id="KW-1133">Transmembrane helix</keyword>
<dbReference type="EMBL" id="MU001900">
    <property type="protein sequence ID" value="KAF2794169.1"/>
    <property type="molecule type" value="Genomic_DNA"/>
</dbReference>
<gene>
    <name evidence="3" type="ORF">K505DRAFT_361331</name>
</gene>
<keyword evidence="4" id="KW-1185">Reference proteome</keyword>
<evidence type="ECO:0000256" key="2">
    <source>
        <dbReference type="SAM" id="Phobius"/>
    </source>
</evidence>
<feature type="region of interest" description="Disordered" evidence="1">
    <location>
        <begin position="99"/>
        <end position="143"/>
    </location>
</feature>
<sequence length="227" mass="24460">MAALREKTYNKMNKADLEILLQKRNLLADGTKTEMAARLYREDADMTMEQKATTARVAAASRAHPGVGEAVRAARFEDDGLPKYRDVVDAPIYVSVSEDAETPTAPTARSTSASTTKSNKPVARASHKHAALNDNTQMPESPAKKRRTAAVLAKSTAAKTNHVGPVKAMGAEKTSGVGVLTMKKAEESGWAWGTEPLWISMWLVVLGVLAAVLALISVVAWRFWKGG</sequence>
<name>A0A6A6XCE9_9PLEO</name>
<dbReference type="Proteomes" id="UP000799757">
    <property type="component" value="Unassembled WGS sequence"/>
</dbReference>
<organism evidence="3 4">
    <name type="scientific">Melanomma pulvis-pyrius CBS 109.77</name>
    <dbReference type="NCBI Taxonomy" id="1314802"/>
    <lineage>
        <taxon>Eukaryota</taxon>
        <taxon>Fungi</taxon>
        <taxon>Dikarya</taxon>
        <taxon>Ascomycota</taxon>
        <taxon>Pezizomycotina</taxon>
        <taxon>Dothideomycetes</taxon>
        <taxon>Pleosporomycetidae</taxon>
        <taxon>Pleosporales</taxon>
        <taxon>Melanommataceae</taxon>
        <taxon>Melanomma</taxon>
    </lineage>
</organism>
<dbReference type="AlphaFoldDB" id="A0A6A6XCE9"/>
<evidence type="ECO:0008006" key="5">
    <source>
        <dbReference type="Google" id="ProtNLM"/>
    </source>
</evidence>
<accession>A0A6A6XCE9</accession>
<proteinExistence type="predicted"/>
<feature type="compositionally biased region" description="Low complexity" evidence="1">
    <location>
        <begin position="102"/>
        <end position="116"/>
    </location>
</feature>
<reference evidence="3" key="1">
    <citation type="journal article" date="2020" name="Stud. Mycol.">
        <title>101 Dothideomycetes genomes: a test case for predicting lifestyles and emergence of pathogens.</title>
        <authorList>
            <person name="Haridas S."/>
            <person name="Albert R."/>
            <person name="Binder M."/>
            <person name="Bloem J."/>
            <person name="Labutti K."/>
            <person name="Salamov A."/>
            <person name="Andreopoulos B."/>
            <person name="Baker S."/>
            <person name="Barry K."/>
            <person name="Bills G."/>
            <person name="Bluhm B."/>
            <person name="Cannon C."/>
            <person name="Castanera R."/>
            <person name="Culley D."/>
            <person name="Daum C."/>
            <person name="Ezra D."/>
            <person name="Gonzalez J."/>
            <person name="Henrissat B."/>
            <person name="Kuo A."/>
            <person name="Liang C."/>
            <person name="Lipzen A."/>
            <person name="Lutzoni F."/>
            <person name="Magnuson J."/>
            <person name="Mondo S."/>
            <person name="Nolan M."/>
            <person name="Ohm R."/>
            <person name="Pangilinan J."/>
            <person name="Park H.-J."/>
            <person name="Ramirez L."/>
            <person name="Alfaro M."/>
            <person name="Sun H."/>
            <person name="Tritt A."/>
            <person name="Yoshinaga Y."/>
            <person name="Zwiers L.-H."/>
            <person name="Turgeon B."/>
            <person name="Goodwin S."/>
            <person name="Spatafora J."/>
            <person name="Crous P."/>
            <person name="Grigoriev I."/>
        </authorList>
    </citation>
    <scope>NUCLEOTIDE SEQUENCE</scope>
    <source>
        <strain evidence="3">CBS 109.77</strain>
    </source>
</reference>
<evidence type="ECO:0000313" key="3">
    <source>
        <dbReference type="EMBL" id="KAF2794169.1"/>
    </source>
</evidence>
<keyword evidence="2" id="KW-0472">Membrane</keyword>
<keyword evidence="2" id="KW-0812">Transmembrane</keyword>
<protein>
    <recommendedName>
        <fullName evidence="5">SAP domain-containing protein</fullName>
    </recommendedName>
</protein>
<feature type="transmembrane region" description="Helical" evidence="2">
    <location>
        <begin position="197"/>
        <end position="224"/>
    </location>
</feature>